<feature type="chain" id="PRO_5036434749" evidence="1">
    <location>
        <begin position="19"/>
        <end position="88"/>
    </location>
</feature>
<comment type="caution">
    <text evidence="3">The sequence shown here is derived from an EMBL/GenBank/DDBJ whole genome shotgun (WGS) entry which is preliminary data.</text>
</comment>
<gene>
    <name evidence="2" type="ORF">OVA965_LOCUS46005</name>
    <name evidence="3" type="ORF">TMI583_LOCUS50087</name>
</gene>
<name>A0A8S2YNT3_9BILA</name>
<protein>
    <submittedName>
        <fullName evidence="3">Uncharacterized protein</fullName>
    </submittedName>
</protein>
<evidence type="ECO:0000313" key="2">
    <source>
        <dbReference type="EMBL" id="CAF1679138.1"/>
    </source>
</evidence>
<evidence type="ECO:0000313" key="4">
    <source>
        <dbReference type="Proteomes" id="UP000682733"/>
    </source>
</evidence>
<dbReference type="Proteomes" id="UP000682733">
    <property type="component" value="Unassembled WGS sequence"/>
</dbReference>
<accession>A0A8S2YNT3</accession>
<dbReference type="AlphaFoldDB" id="A0A8S2YNT3"/>
<proteinExistence type="predicted"/>
<feature type="signal peptide" evidence="1">
    <location>
        <begin position="1"/>
        <end position="18"/>
    </location>
</feature>
<dbReference type="EMBL" id="CAJOBA010116102">
    <property type="protein sequence ID" value="CAF4567715.1"/>
    <property type="molecule type" value="Genomic_DNA"/>
</dbReference>
<keyword evidence="1" id="KW-0732">Signal</keyword>
<feature type="non-terminal residue" evidence="3">
    <location>
        <position position="88"/>
    </location>
</feature>
<dbReference type="EMBL" id="CAJNOK010078635">
    <property type="protein sequence ID" value="CAF1679138.1"/>
    <property type="molecule type" value="Genomic_DNA"/>
</dbReference>
<evidence type="ECO:0000313" key="3">
    <source>
        <dbReference type="EMBL" id="CAF4567715.1"/>
    </source>
</evidence>
<dbReference type="Proteomes" id="UP000677228">
    <property type="component" value="Unassembled WGS sequence"/>
</dbReference>
<evidence type="ECO:0000256" key="1">
    <source>
        <dbReference type="SAM" id="SignalP"/>
    </source>
</evidence>
<organism evidence="3 4">
    <name type="scientific">Didymodactylos carnosus</name>
    <dbReference type="NCBI Taxonomy" id="1234261"/>
    <lineage>
        <taxon>Eukaryota</taxon>
        <taxon>Metazoa</taxon>
        <taxon>Spiralia</taxon>
        <taxon>Gnathifera</taxon>
        <taxon>Rotifera</taxon>
        <taxon>Eurotatoria</taxon>
        <taxon>Bdelloidea</taxon>
        <taxon>Philodinida</taxon>
        <taxon>Philodinidae</taxon>
        <taxon>Didymodactylos</taxon>
    </lineage>
</organism>
<reference evidence="3" key="1">
    <citation type="submission" date="2021-02" db="EMBL/GenBank/DDBJ databases">
        <authorList>
            <person name="Nowell W R."/>
        </authorList>
    </citation>
    <scope>NUCLEOTIDE SEQUENCE</scope>
</reference>
<sequence>MLTVTLSVLLSLLSNTNSQIIPLRFDLAINRLLQYQHFSLANLIKDVDYNLTPEQMLEYMSLSLSNNETSPCERDFEITLQAALNRHT</sequence>